<dbReference type="STRING" id="931626.Awo_c02200"/>
<dbReference type="KEGG" id="awo:Awo_c02200"/>
<evidence type="ECO:0000313" key="9">
    <source>
        <dbReference type="Proteomes" id="UP000007177"/>
    </source>
</evidence>
<dbReference type="InterPro" id="IPR000711">
    <property type="entry name" value="ATPase_OSCP/dsu"/>
</dbReference>
<protein>
    <recommendedName>
        <fullName evidence="7">ATP synthase subunit delta</fullName>
    </recommendedName>
    <alternativeName>
        <fullName evidence="7">ATP synthase F(1) sector subunit delta</fullName>
    </alternativeName>
    <alternativeName>
        <fullName evidence="7">F-type ATPase subunit delta</fullName>
        <shortName evidence="7">F-ATPase subunit delta</shortName>
    </alternativeName>
</protein>
<comment type="function">
    <text evidence="7">F(1)F(0) ATP synthase produces ATP from ADP in the presence of a proton or sodium gradient. F-type ATPases consist of two structural domains, F(1) containing the extramembraneous catalytic core and F(0) containing the membrane proton channel, linked together by a central stalk and a peripheral stalk. During catalysis, ATP synthesis in the catalytic domain of F(1) is coupled via a rotary mechanism of the central stalk subunits to proton translocation.</text>
</comment>
<dbReference type="AlphaFoldDB" id="H6LFT4"/>
<evidence type="ECO:0000256" key="4">
    <source>
        <dbReference type="ARBA" id="ARBA00023065"/>
    </source>
</evidence>
<evidence type="ECO:0000256" key="1">
    <source>
        <dbReference type="ARBA" id="ARBA00004370"/>
    </source>
</evidence>
<comment type="subunit">
    <text evidence="7">F-type ATPases have 2 components, F(1) - the catalytic core - and F(0) - the membrane proton channel. F(1) has five subunits: alpha(3), beta(3), gamma(1), delta(1), epsilon(1). F(0) has three main subunits: a(1), b(2) and c(10-14). The alpha and beta chains form an alternating ring which encloses part of the gamma chain. F(1) is attached to F(0) by a central stalk formed by the gamma and epsilon chains, while a peripheral stalk is formed by the delta and b chains.</text>
</comment>
<comment type="subcellular location">
    <subcellularLocation>
        <location evidence="7">Cell membrane</location>
        <topology evidence="7">Peripheral membrane protein</topology>
    </subcellularLocation>
    <subcellularLocation>
        <location evidence="1">Membrane</location>
    </subcellularLocation>
</comment>
<dbReference type="PANTHER" id="PTHR11910">
    <property type="entry name" value="ATP SYNTHASE DELTA CHAIN"/>
    <property type="match status" value="1"/>
</dbReference>
<evidence type="ECO:0000256" key="6">
    <source>
        <dbReference type="ARBA" id="ARBA00023310"/>
    </source>
</evidence>
<name>H6LFT4_ACEWD</name>
<organism evidence="8 9">
    <name type="scientific">Acetobacterium woodii (strain ATCC 29683 / DSM 1030 / JCM 2381 / KCTC 1655 / WB1)</name>
    <dbReference type="NCBI Taxonomy" id="931626"/>
    <lineage>
        <taxon>Bacteria</taxon>
        <taxon>Bacillati</taxon>
        <taxon>Bacillota</taxon>
        <taxon>Clostridia</taxon>
        <taxon>Eubacteriales</taxon>
        <taxon>Eubacteriaceae</taxon>
        <taxon>Acetobacterium</taxon>
    </lineage>
</organism>
<dbReference type="NCBIfam" id="TIGR01145">
    <property type="entry name" value="ATP_synt_delta"/>
    <property type="match status" value="1"/>
</dbReference>
<keyword evidence="4 7" id="KW-0406">Ion transport</keyword>
<reference evidence="8 9" key="2">
    <citation type="journal article" date="2012" name="PLoS ONE">
        <title>An ancient pathway combining carbon dioxide fixation with the generation and utilization of a sodium ion gradient for ATP synthesis.</title>
        <authorList>
            <person name="Poehlein A."/>
            <person name="Schmidt S."/>
            <person name="Kaster A.K."/>
            <person name="Goenrich M."/>
            <person name="Vollmers J."/>
            <person name="Thurmer A."/>
            <person name="Bertsch J."/>
            <person name="Schuchmann K."/>
            <person name="Voigt B."/>
            <person name="Hecker M."/>
            <person name="Daniel R."/>
            <person name="Thauer R.K."/>
            <person name="Gottschalk G."/>
            <person name="Muller V."/>
        </authorList>
    </citation>
    <scope>NUCLEOTIDE SEQUENCE [LARGE SCALE GENOMIC DNA]</scope>
    <source>
        <strain evidence="9">ATCC 29683 / DSM 1030 / JCM 2381 / KCTC 1655 / WB1</strain>
    </source>
</reference>
<dbReference type="GO" id="GO:0016787">
    <property type="term" value="F:hydrolase activity"/>
    <property type="evidence" value="ECO:0007669"/>
    <property type="project" value="UniProtKB-KW"/>
</dbReference>
<keyword evidence="5 7" id="KW-0472">Membrane</keyword>
<dbReference type="InterPro" id="IPR026015">
    <property type="entry name" value="ATP_synth_OSCP/delta_N_sf"/>
</dbReference>
<dbReference type="eggNOG" id="COG0712">
    <property type="taxonomic scope" value="Bacteria"/>
</dbReference>
<keyword evidence="7" id="KW-0139">CF(1)</keyword>
<dbReference type="NCBIfam" id="NF004402">
    <property type="entry name" value="PRK05758.2-2"/>
    <property type="match status" value="1"/>
</dbReference>
<gene>
    <name evidence="7 8" type="primary">atpH</name>
    <name evidence="8" type="ordered locus">Awo_c02200</name>
</gene>
<keyword evidence="8" id="KW-0378">Hydrolase</keyword>
<comment type="similarity">
    <text evidence="7">Belongs to the ATPase delta chain family.</text>
</comment>
<evidence type="ECO:0000256" key="3">
    <source>
        <dbReference type="ARBA" id="ARBA00022781"/>
    </source>
</evidence>
<dbReference type="Proteomes" id="UP000007177">
    <property type="component" value="Chromosome"/>
</dbReference>
<proteinExistence type="inferred from homology"/>
<keyword evidence="7" id="KW-1003">Cell membrane</keyword>
<keyword evidence="9" id="KW-1185">Reference proteome</keyword>
<dbReference type="SUPFAM" id="SSF47928">
    <property type="entry name" value="N-terminal domain of the delta subunit of the F1F0-ATP synthase"/>
    <property type="match status" value="1"/>
</dbReference>
<keyword evidence="3 7" id="KW-0375">Hydrogen ion transport</keyword>
<dbReference type="NCBIfam" id="NF004403">
    <property type="entry name" value="PRK05758.2-4"/>
    <property type="match status" value="1"/>
</dbReference>
<dbReference type="GO" id="GO:0045259">
    <property type="term" value="C:proton-transporting ATP synthase complex"/>
    <property type="evidence" value="ECO:0007669"/>
    <property type="project" value="UniProtKB-KW"/>
</dbReference>
<evidence type="ECO:0000256" key="5">
    <source>
        <dbReference type="ARBA" id="ARBA00023136"/>
    </source>
</evidence>
<dbReference type="HAMAP" id="MF_01416">
    <property type="entry name" value="ATP_synth_delta_bact"/>
    <property type="match status" value="1"/>
</dbReference>
<comment type="function">
    <text evidence="7">This protein is part of the stalk that links CF(0) to CF(1). It either transmits conformational changes from CF(0) to CF(1) or is implicated in proton conduction.</text>
</comment>
<dbReference type="GO" id="GO:0005886">
    <property type="term" value="C:plasma membrane"/>
    <property type="evidence" value="ECO:0007669"/>
    <property type="project" value="UniProtKB-SubCell"/>
</dbReference>
<evidence type="ECO:0000256" key="7">
    <source>
        <dbReference type="HAMAP-Rule" id="MF_01416"/>
    </source>
</evidence>
<accession>H6LFT4</accession>
<dbReference type="PRINTS" id="PR00125">
    <property type="entry name" value="ATPASEDELTA"/>
</dbReference>
<dbReference type="Gene3D" id="1.10.520.20">
    <property type="entry name" value="N-terminal domain of the delta subunit of the F1F0-ATP synthase"/>
    <property type="match status" value="1"/>
</dbReference>
<dbReference type="EMBL" id="CP002987">
    <property type="protein sequence ID" value="AFA47029.1"/>
    <property type="molecule type" value="Genomic_DNA"/>
</dbReference>
<dbReference type="HOGENOM" id="CLU_085114_1_1_9"/>
<sequence>MSLVASKYARALFDVAVDKDQLDEIFSDFKTATDLFSSEKKFMDLMLTPSLNTGEKKGILMRSLESLSNQYVKNYLMILMDKNRFEDIFDIYEAFRKLCNEHKNLVEARVLTVIPLDETLRIALEENLAKRFNKKVILENEIDKSILGGAVVYVGDQIIDGSIKNQLSQMKKQVNNLRLH</sequence>
<reference evidence="9" key="1">
    <citation type="submission" date="2011-07" db="EMBL/GenBank/DDBJ databases">
        <title>Complete genome sequence of Acetobacterium woodii.</title>
        <authorList>
            <person name="Poehlein A."/>
            <person name="Schmidt S."/>
            <person name="Kaster A.-K."/>
            <person name="Goenrich M."/>
            <person name="Vollmers J."/>
            <person name="Thuermer A."/>
            <person name="Gottschalk G."/>
            <person name="Thauer R.K."/>
            <person name="Daniel R."/>
            <person name="Mueller V."/>
        </authorList>
    </citation>
    <scope>NUCLEOTIDE SEQUENCE [LARGE SCALE GENOMIC DNA]</scope>
    <source>
        <strain evidence="9">ATCC 29683 / DSM 1030 / JCM 2381 / KCTC 1655 / WB1</strain>
    </source>
</reference>
<dbReference type="SMR" id="H6LFT4"/>
<dbReference type="OrthoDB" id="9802471at2"/>
<keyword evidence="6 7" id="KW-0066">ATP synthesis</keyword>
<dbReference type="RefSeq" id="WP_014354632.1">
    <property type="nucleotide sequence ID" value="NC_016894.1"/>
</dbReference>
<dbReference type="GO" id="GO:0046933">
    <property type="term" value="F:proton-transporting ATP synthase activity, rotational mechanism"/>
    <property type="evidence" value="ECO:0007669"/>
    <property type="project" value="UniProtKB-UniRule"/>
</dbReference>
<evidence type="ECO:0000313" key="8">
    <source>
        <dbReference type="EMBL" id="AFA47029.1"/>
    </source>
</evidence>
<dbReference type="Pfam" id="PF00213">
    <property type="entry name" value="OSCP"/>
    <property type="match status" value="1"/>
</dbReference>
<keyword evidence="2 7" id="KW-0813">Transport</keyword>
<evidence type="ECO:0000256" key="2">
    <source>
        <dbReference type="ARBA" id="ARBA00022448"/>
    </source>
</evidence>